<keyword evidence="12 17" id="KW-0862">Zinc</keyword>
<dbReference type="PANTHER" id="PTHR43622">
    <property type="entry name" value="3-DEHYDROQUINATE SYNTHASE"/>
    <property type="match status" value="1"/>
</dbReference>
<dbReference type="CDD" id="cd08195">
    <property type="entry name" value="DHQS"/>
    <property type="match status" value="1"/>
</dbReference>
<keyword evidence="14 17" id="KW-0057">Aromatic amino acid biosynthesis</keyword>
<keyword evidence="11 17" id="KW-0547">Nucleotide-binding</keyword>
<feature type="binding site" evidence="17">
    <location>
        <begin position="129"/>
        <end position="130"/>
    </location>
    <ligand>
        <name>NAD(+)</name>
        <dbReference type="ChEBI" id="CHEBI:57540"/>
    </ligand>
</feature>
<dbReference type="EMBL" id="JACSQT010000001">
    <property type="protein sequence ID" value="MBD7936069.1"/>
    <property type="molecule type" value="Genomic_DNA"/>
</dbReference>
<evidence type="ECO:0000256" key="17">
    <source>
        <dbReference type="HAMAP-Rule" id="MF_00110"/>
    </source>
</evidence>
<evidence type="ECO:0000256" key="6">
    <source>
        <dbReference type="ARBA" id="ARBA00013031"/>
    </source>
</evidence>
<evidence type="ECO:0000256" key="1">
    <source>
        <dbReference type="ARBA" id="ARBA00001393"/>
    </source>
</evidence>
<organism evidence="21 22">
    <name type="scientific">Cytobacillus stercorigallinarum</name>
    <dbReference type="NCBI Taxonomy" id="2762240"/>
    <lineage>
        <taxon>Bacteria</taxon>
        <taxon>Bacillati</taxon>
        <taxon>Bacillota</taxon>
        <taxon>Bacilli</taxon>
        <taxon>Bacillales</taxon>
        <taxon>Bacillaceae</taxon>
        <taxon>Cytobacillus</taxon>
    </lineage>
</organism>
<dbReference type="SUPFAM" id="SSF56796">
    <property type="entry name" value="Dehydroquinate synthase-like"/>
    <property type="match status" value="1"/>
</dbReference>
<keyword evidence="8 17" id="KW-0963">Cytoplasm</keyword>
<name>A0ABR8QKM0_9BACI</name>
<dbReference type="GO" id="GO:0003856">
    <property type="term" value="F:3-dehydroquinate synthase activity"/>
    <property type="evidence" value="ECO:0007669"/>
    <property type="project" value="UniProtKB-EC"/>
</dbReference>
<comment type="function">
    <text evidence="17">Catalyzes the conversion of 3-deoxy-D-arabino-heptulosonate 7-phosphate (DAHP) to dehydroquinate (DHQ).</text>
</comment>
<feature type="binding site" evidence="17">
    <location>
        <position position="141"/>
    </location>
    <ligand>
        <name>NAD(+)</name>
        <dbReference type="ChEBI" id="CHEBI:57540"/>
    </ligand>
</feature>
<evidence type="ECO:0000313" key="21">
    <source>
        <dbReference type="EMBL" id="MBD7936069.1"/>
    </source>
</evidence>
<evidence type="ECO:0000256" key="15">
    <source>
        <dbReference type="ARBA" id="ARBA00023239"/>
    </source>
</evidence>
<keyword evidence="10 17" id="KW-0479">Metal-binding</keyword>
<dbReference type="Pfam" id="PF24621">
    <property type="entry name" value="DHQS_C"/>
    <property type="match status" value="1"/>
</dbReference>
<feature type="transmembrane region" description="Helical" evidence="18">
    <location>
        <begin position="98"/>
        <end position="119"/>
    </location>
</feature>
<dbReference type="PANTHER" id="PTHR43622:SF7">
    <property type="entry name" value="3-DEHYDROQUINATE SYNTHASE, CHLOROPLASTIC"/>
    <property type="match status" value="1"/>
</dbReference>
<comment type="cofactor">
    <cofactor evidence="17">
        <name>Co(2+)</name>
        <dbReference type="ChEBI" id="CHEBI:48828"/>
    </cofactor>
    <cofactor evidence="17">
        <name>Zn(2+)</name>
        <dbReference type="ChEBI" id="CHEBI:29105"/>
    </cofactor>
    <text evidence="17">Binds 1 divalent metal cation per subunit. Can use either Co(2+) or Zn(2+).</text>
</comment>
<evidence type="ECO:0000259" key="19">
    <source>
        <dbReference type="Pfam" id="PF01761"/>
    </source>
</evidence>
<feature type="binding site" evidence="17">
    <location>
        <position position="183"/>
    </location>
    <ligand>
        <name>Zn(2+)</name>
        <dbReference type="ChEBI" id="CHEBI:29105"/>
    </ligand>
</feature>
<evidence type="ECO:0000259" key="20">
    <source>
        <dbReference type="Pfam" id="PF24621"/>
    </source>
</evidence>
<keyword evidence="18" id="KW-0472">Membrane</keyword>
<evidence type="ECO:0000256" key="14">
    <source>
        <dbReference type="ARBA" id="ARBA00023141"/>
    </source>
</evidence>
<feature type="binding site" evidence="17">
    <location>
        <position position="263"/>
    </location>
    <ligand>
        <name>Zn(2+)</name>
        <dbReference type="ChEBI" id="CHEBI:29105"/>
    </ligand>
</feature>
<comment type="catalytic activity">
    <reaction evidence="1 17">
        <text>7-phospho-2-dehydro-3-deoxy-D-arabino-heptonate = 3-dehydroquinate + phosphate</text>
        <dbReference type="Rhea" id="RHEA:21968"/>
        <dbReference type="ChEBI" id="CHEBI:32364"/>
        <dbReference type="ChEBI" id="CHEBI:43474"/>
        <dbReference type="ChEBI" id="CHEBI:58394"/>
        <dbReference type="EC" id="4.2.3.4"/>
    </reaction>
</comment>
<dbReference type="Proteomes" id="UP000657931">
    <property type="component" value="Unassembled WGS sequence"/>
</dbReference>
<protein>
    <recommendedName>
        <fullName evidence="7 17">3-dehydroquinate synthase</fullName>
        <shortName evidence="17">DHQS</shortName>
        <ecNumber evidence="6 17">4.2.3.4</ecNumber>
    </recommendedName>
</protein>
<feature type="domain" description="3-dehydroquinate synthase C-terminal" evidence="20">
    <location>
        <begin position="180"/>
        <end position="323"/>
    </location>
</feature>
<evidence type="ECO:0000256" key="8">
    <source>
        <dbReference type="ARBA" id="ARBA00022490"/>
    </source>
</evidence>
<dbReference type="InterPro" id="IPR056179">
    <property type="entry name" value="DHQS_C"/>
</dbReference>
<evidence type="ECO:0000256" key="2">
    <source>
        <dbReference type="ARBA" id="ARBA00001911"/>
    </source>
</evidence>
<dbReference type="RefSeq" id="WP_191810870.1">
    <property type="nucleotide sequence ID" value="NZ_JACSQT010000001.1"/>
</dbReference>
<dbReference type="InterPro" id="IPR030960">
    <property type="entry name" value="DHQS/DOIS_N"/>
</dbReference>
<comment type="caution">
    <text evidence="21">The sequence shown here is derived from an EMBL/GenBank/DDBJ whole genome shotgun (WGS) entry which is preliminary data.</text>
</comment>
<keyword evidence="18" id="KW-1133">Transmembrane helix</keyword>
<keyword evidence="22" id="KW-1185">Reference proteome</keyword>
<evidence type="ECO:0000256" key="13">
    <source>
        <dbReference type="ARBA" id="ARBA00023027"/>
    </source>
</evidence>
<evidence type="ECO:0000256" key="10">
    <source>
        <dbReference type="ARBA" id="ARBA00022723"/>
    </source>
</evidence>
<evidence type="ECO:0000256" key="7">
    <source>
        <dbReference type="ARBA" id="ARBA00017684"/>
    </source>
</evidence>
<evidence type="ECO:0000256" key="18">
    <source>
        <dbReference type="SAM" id="Phobius"/>
    </source>
</evidence>
<feature type="binding site" evidence="17">
    <location>
        <begin position="105"/>
        <end position="109"/>
    </location>
    <ligand>
        <name>NAD(+)</name>
        <dbReference type="ChEBI" id="CHEBI:57540"/>
    </ligand>
</feature>
<comment type="cofactor">
    <cofactor evidence="2 17">
        <name>NAD(+)</name>
        <dbReference type="ChEBI" id="CHEBI:57540"/>
    </cofactor>
</comment>
<comment type="pathway">
    <text evidence="4 17">Metabolic intermediate biosynthesis; chorismate biosynthesis; chorismate from D-erythrose 4-phosphate and phosphoenolpyruvate: step 2/7.</text>
</comment>
<evidence type="ECO:0000256" key="3">
    <source>
        <dbReference type="ARBA" id="ARBA00004496"/>
    </source>
</evidence>
<dbReference type="Pfam" id="PF01761">
    <property type="entry name" value="DHQ_synthase"/>
    <property type="match status" value="1"/>
</dbReference>
<dbReference type="InterPro" id="IPR050071">
    <property type="entry name" value="Dehydroquinate_synthase"/>
</dbReference>
<keyword evidence="13 17" id="KW-0520">NAD</keyword>
<keyword evidence="16 17" id="KW-0170">Cobalt</keyword>
<feature type="binding site" evidence="17">
    <location>
        <begin position="71"/>
        <end position="76"/>
    </location>
    <ligand>
        <name>NAD(+)</name>
        <dbReference type="ChEBI" id="CHEBI:57540"/>
    </ligand>
</feature>
<keyword evidence="15 17" id="KW-0456">Lyase</keyword>
<feature type="binding site" evidence="17">
    <location>
        <position position="246"/>
    </location>
    <ligand>
        <name>Zn(2+)</name>
        <dbReference type="ChEBI" id="CHEBI:29105"/>
    </ligand>
</feature>
<evidence type="ECO:0000256" key="4">
    <source>
        <dbReference type="ARBA" id="ARBA00004661"/>
    </source>
</evidence>
<evidence type="ECO:0000256" key="11">
    <source>
        <dbReference type="ARBA" id="ARBA00022741"/>
    </source>
</evidence>
<evidence type="ECO:0000256" key="12">
    <source>
        <dbReference type="ARBA" id="ARBA00022833"/>
    </source>
</evidence>
<comment type="caution">
    <text evidence="17">Lacks conserved residue(s) required for the propagation of feature annotation.</text>
</comment>
<dbReference type="InterPro" id="IPR030963">
    <property type="entry name" value="DHQ_synth_fam"/>
</dbReference>
<evidence type="ECO:0000313" key="22">
    <source>
        <dbReference type="Proteomes" id="UP000657931"/>
    </source>
</evidence>
<keyword evidence="18" id="KW-0812">Transmembrane</keyword>
<dbReference type="EC" id="4.2.3.4" evidence="6 17"/>
<feature type="domain" description="3-dehydroquinate synthase N-terminal" evidence="19">
    <location>
        <begin position="68"/>
        <end position="177"/>
    </location>
</feature>
<reference evidence="21 22" key="1">
    <citation type="submission" date="2020-08" db="EMBL/GenBank/DDBJ databases">
        <title>A Genomic Blueprint of the Chicken Gut Microbiome.</title>
        <authorList>
            <person name="Gilroy R."/>
            <person name="Ravi A."/>
            <person name="Getino M."/>
            <person name="Pursley I."/>
            <person name="Horton D.L."/>
            <person name="Alikhan N.-F."/>
            <person name="Baker D."/>
            <person name="Gharbi K."/>
            <person name="Hall N."/>
            <person name="Watson M."/>
            <person name="Adriaenssens E.M."/>
            <person name="Foster-Nyarko E."/>
            <person name="Jarju S."/>
            <person name="Secka A."/>
            <person name="Antonio M."/>
            <person name="Oren A."/>
            <person name="Chaudhuri R."/>
            <person name="La Ragione R.M."/>
            <person name="Hildebrand F."/>
            <person name="Pallen M.J."/>
        </authorList>
    </citation>
    <scope>NUCLEOTIDE SEQUENCE [LARGE SCALE GENOMIC DNA]</scope>
    <source>
        <strain evidence="21 22">Sa5YUA1</strain>
    </source>
</reference>
<feature type="binding site" evidence="17">
    <location>
        <position position="150"/>
    </location>
    <ligand>
        <name>NAD(+)</name>
        <dbReference type="ChEBI" id="CHEBI:57540"/>
    </ligand>
</feature>
<dbReference type="NCBIfam" id="TIGR01357">
    <property type="entry name" value="aroB"/>
    <property type="match status" value="1"/>
</dbReference>
<gene>
    <name evidence="17" type="primary">aroB</name>
    <name evidence="21" type="ORF">H9655_03430</name>
</gene>
<dbReference type="Gene3D" id="1.20.1090.10">
    <property type="entry name" value="Dehydroquinate synthase-like - alpha domain"/>
    <property type="match status" value="1"/>
</dbReference>
<keyword evidence="9 17" id="KW-0028">Amino-acid biosynthesis</keyword>
<dbReference type="HAMAP" id="MF_00110">
    <property type="entry name" value="DHQ_synthase"/>
    <property type="match status" value="1"/>
</dbReference>
<evidence type="ECO:0000256" key="5">
    <source>
        <dbReference type="ARBA" id="ARBA00005412"/>
    </source>
</evidence>
<accession>A0ABR8QKM0</accession>
<proteinExistence type="inferred from homology"/>
<dbReference type="PIRSF" id="PIRSF001455">
    <property type="entry name" value="DHQ_synth"/>
    <property type="match status" value="1"/>
</dbReference>
<evidence type="ECO:0000256" key="16">
    <source>
        <dbReference type="ARBA" id="ARBA00023285"/>
    </source>
</evidence>
<comment type="similarity">
    <text evidence="5 17">Belongs to the sugar phosphate cyclases superfamily. Dehydroquinate synthase family.</text>
</comment>
<dbReference type="InterPro" id="IPR016037">
    <property type="entry name" value="DHQ_synth_AroB"/>
</dbReference>
<evidence type="ECO:0000256" key="9">
    <source>
        <dbReference type="ARBA" id="ARBA00022605"/>
    </source>
</evidence>
<comment type="subcellular location">
    <subcellularLocation>
        <location evidence="3 17">Cytoplasm</location>
    </subcellularLocation>
</comment>
<dbReference type="Gene3D" id="3.40.50.1970">
    <property type="match status" value="1"/>
</dbReference>
<sequence length="362" mass="39966">MMQLQISTQDHSYPVVIGSGAIHGVHAFIQENMKEVTNIGIIIDEKVADIYWNDLKAAFNELPFSVYIAPSGESAKTFDVYYDITGFLLEKKLDRKSLIIAIGGGAIGDLAGFVASTFMRGIPFIQIPTTILAHDSAVGGKVAINHPLGKNMIGAFHQPEAVFYDLEFLQSLSLQEKRSGFAEVIKHGLIHDEVFYAQMRNELHTLDELSPTLLSSFLTRGIEIKGEFVAADETEKGVRAYLNFGHTLGHAIEAEMGYGGWTHGESVAVGMIFALKLSQKKLNLSFNVDDFTQWLQVLGYTTTIPAHISHEKLLKRMKQDKKSVAGQVKFVLLTSIGNPVLEDISDEIILQELASFHKGGER</sequence>